<feature type="region of interest" description="Disordered" evidence="8">
    <location>
        <begin position="660"/>
        <end position="688"/>
    </location>
</feature>
<keyword evidence="2 7" id="KW-0690">Ribosome biogenesis</keyword>
<feature type="region of interest" description="Disordered" evidence="8">
    <location>
        <begin position="69"/>
        <end position="99"/>
    </location>
</feature>
<protein>
    <recommendedName>
        <fullName evidence="7">U3 small nucleolar ribonucleoprotein protein MPP10</fullName>
    </recommendedName>
</protein>
<evidence type="ECO:0000256" key="3">
    <source>
        <dbReference type="ARBA" id="ARBA00022552"/>
    </source>
</evidence>
<dbReference type="Pfam" id="PF04006">
    <property type="entry name" value="Mpp10"/>
    <property type="match status" value="1"/>
</dbReference>
<comment type="similarity">
    <text evidence="6 7">Belongs to the MPP10 family.</text>
</comment>
<keyword evidence="4 7" id="KW-0539">Nucleus</keyword>
<evidence type="ECO:0000256" key="8">
    <source>
        <dbReference type="SAM" id="MobiDB-lite"/>
    </source>
</evidence>
<feature type="compositionally biased region" description="Pro residues" evidence="8">
    <location>
        <begin position="316"/>
        <end position="325"/>
    </location>
</feature>
<feature type="region of interest" description="Disordered" evidence="8">
    <location>
        <begin position="136"/>
        <end position="155"/>
    </location>
</feature>
<keyword evidence="10" id="KW-1185">Reference proteome</keyword>
<dbReference type="PANTHER" id="PTHR17039:SF0">
    <property type="entry name" value="U3 SMALL NUCLEOLAR RIBONUCLEOPROTEIN PROTEIN MPP10"/>
    <property type="match status" value="1"/>
</dbReference>
<feature type="compositionally biased region" description="Basic and acidic residues" evidence="8">
    <location>
        <begin position="660"/>
        <end position="671"/>
    </location>
</feature>
<dbReference type="GO" id="GO:0005732">
    <property type="term" value="C:sno(s)RNA-containing ribonucleoprotein complex"/>
    <property type="evidence" value="ECO:0007669"/>
    <property type="project" value="UniProtKB-UniRule"/>
</dbReference>
<dbReference type="STRING" id="765440.A0A0C3FZT0"/>
<dbReference type="OrthoDB" id="445326at2759"/>
<evidence type="ECO:0000256" key="7">
    <source>
        <dbReference type="PIRNR" id="PIRNR017300"/>
    </source>
</evidence>
<dbReference type="EMBL" id="KN832985">
    <property type="protein sequence ID" value="KIM85244.1"/>
    <property type="molecule type" value="Genomic_DNA"/>
</dbReference>
<dbReference type="AlphaFoldDB" id="A0A0C3FZT0"/>
<evidence type="ECO:0000256" key="2">
    <source>
        <dbReference type="ARBA" id="ARBA00022517"/>
    </source>
</evidence>
<reference evidence="10" key="2">
    <citation type="submission" date="2015-01" db="EMBL/GenBank/DDBJ databases">
        <title>Evolutionary Origins and Diversification of the Mycorrhizal Mutualists.</title>
        <authorList>
            <consortium name="DOE Joint Genome Institute"/>
            <consortium name="Mycorrhizal Genomics Consortium"/>
            <person name="Kohler A."/>
            <person name="Kuo A."/>
            <person name="Nagy L.G."/>
            <person name="Floudas D."/>
            <person name="Copeland A."/>
            <person name="Barry K.W."/>
            <person name="Cichocki N."/>
            <person name="Veneault-Fourrey C."/>
            <person name="LaButti K."/>
            <person name="Lindquist E.A."/>
            <person name="Lipzen A."/>
            <person name="Lundell T."/>
            <person name="Morin E."/>
            <person name="Murat C."/>
            <person name="Riley R."/>
            <person name="Ohm R."/>
            <person name="Sun H."/>
            <person name="Tunlid A."/>
            <person name="Henrissat B."/>
            <person name="Grigoriev I.V."/>
            <person name="Hibbett D.S."/>
            <person name="Martin F."/>
        </authorList>
    </citation>
    <scope>NUCLEOTIDE SEQUENCE [LARGE SCALE GENOMIC DNA]</scope>
    <source>
        <strain evidence="10">F 1598</strain>
    </source>
</reference>
<accession>A0A0C3FZT0</accession>
<dbReference type="GO" id="GO:0034457">
    <property type="term" value="C:Mpp10 complex"/>
    <property type="evidence" value="ECO:0007669"/>
    <property type="project" value="UniProtKB-UniRule"/>
</dbReference>
<sequence length="740" mass="82478">MADDIQLPNELLNLSNVVEKCPEAFATGSKDIQVAALCATKFVFDLAIRSEKASLPHVVELLSSLTPDAAPQTRSQARAKNGKRKRSPSPPPKKPILVETPLPSLFVDGMNNDQIWEQLDLRAKKLCETLEEALEGTSKQLEDNEDEVPGGRDLRKVLIDGEAGLEELDGIDWNAEEGFDDDDEDDDDEDEDSEEHDEDLGEDITEDLRDPSSEEDNEDGLMLFDPHGEKPKQPRRKAGGHSELDDGFFDLASFNAEADEGEAMSVSKGRLGVDEEDDSDSDMSVDLFAPVDDAENFEEEDLEDAGVEPFYRDFFDPPPRMPAPKPGGKGKAKATPPANMGKVRFHEEVQVRNIKAKGKNRPLSTIYDDDDDDDDEEEYGEQMTFDDLEAAMDGGSEDDEEDKDESPRGEDEFKNEEGDSRDTMARLKDDLFADDEEPQIGSYNMSTHEKRLASLREQINELESENVAKKDWVLMGEATSRGRPQNSLLEEDLEFERLMKAVPVITEEIVQGLEERIKARILEGNFDDVVRLRPVNDKPFLPSRFFELQDTKSTQSLAQIYEDEYTAAQSGAAAGEDRDGKLEKEHDEIEKLWEGICGKLDALCNAHFMPKQPKATITTVSNISVATLESALPTSKSASTMLAPEEVFAPSPSDLRARSELTPTEKRAVRTKERKARKRTRDALDKGVHKYKKLNTKGMGAIKKQKEVALQSIVKSSKGVTVVGKKSKDILGKKEGKRYS</sequence>
<feature type="region of interest" description="Disordered" evidence="8">
    <location>
        <begin position="167"/>
        <end position="285"/>
    </location>
</feature>
<feature type="compositionally biased region" description="Acidic residues" evidence="8">
    <location>
        <begin position="367"/>
        <end position="404"/>
    </location>
</feature>
<feature type="region of interest" description="Disordered" evidence="8">
    <location>
        <begin position="298"/>
        <end position="441"/>
    </location>
</feature>
<evidence type="ECO:0000313" key="9">
    <source>
        <dbReference type="EMBL" id="KIM85244.1"/>
    </source>
</evidence>
<comment type="subcellular location">
    <subcellularLocation>
        <location evidence="1 7">Nucleus</location>
        <location evidence="1 7">Nucleolus</location>
    </subcellularLocation>
</comment>
<evidence type="ECO:0000256" key="1">
    <source>
        <dbReference type="ARBA" id="ARBA00004604"/>
    </source>
</evidence>
<gene>
    <name evidence="9" type="ORF">PILCRDRAFT_66715</name>
</gene>
<dbReference type="InterPro" id="IPR012173">
    <property type="entry name" value="Mpp10"/>
</dbReference>
<evidence type="ECO:0000313" key="10">
    <source>
        <dbReference type="Proteomes" id="UP000054166"/>
    </source>
</evidence>
<dbReference type="Proteomes" id="UP000054166">
    <property type="component" value="Unassembled WGS sequence"/>
</dbReference>
<evidence type="ECO:0000256" key="6">
    <source>
        <dbReference type="ARBA" id="ARBA00029455"/>
    </source>
</evidence>
<reference evidence="9 10" key="1">
    <citation type="submission" date="2014-04" db="EMBL/GenBank/DDBJ databases">
        <authorList>
            <consortium name="DOE Joint Genome Institute"/>
            <person name="Kuo A."/>
            <person name="Tarkka M."/>
            <person name="Buscot F."/>
            <person name="Kohler A."/>
            <person name="Nagy L.G."/>
            <person name="Floudas D."/>
            <person name="Copeland A."/>
            <person name="Barry K.W."/>
            <person name="Cichocki N."/>
            <person name="Veneault-Fourrey C."/>
            <person name="LaButti K."/>
            <person name="Lindquist E.A."/>
            <person name="Lipzen A."/>
            <person name="Lundell T."/>
            <person name="Morin E."/>
            <person name="Murat C."/>
            <person name="Sun H."/>
            <person name="Tunlid A."/>
            <person name="Henrissat B."/>
            <person name="Grigoriev I.V."/>
            <person name="Hibbett D.S."/>
            <person name="Martin F."/>
            <person name="Nordberg H.P."/>
            <person name="Cantor M.N."/>
            <person name="Hua S.X."/>
        </authorList>
    </citation>
    <scope>NUCLEOTIDE SEQUENCE [LARGE SCALE GENOMIC DNA]</scope>
    <source>
        <strain evidence="9 10">F 1598</strain>
    </source>
</reference>
<dbReference type="InParanoid" id="A0A0C3FZT0"/>
<keyword evidence="5 7" id="KW-0687">Ribonucleoprotein</keyword>
<dbReference type="FunCoup" id="A0A0C3FZT0">
    <property type="interactions" value="526"/>
</dbReference>
<organism evidence="9 10">
    <name type="scientific">Piloderma croceum (strain F 1598)</name>
    <dbReference type="NCBI Taxonomy" id="765440"/>
    <lineage>
        <taxon>Eukaryota</taxon>
        <taxon>Fungi</taxon>
        <taxon>Dikarya</taxon>
        <taxon>Basidiomycota</taxon>
        <taxon>Agaricomycotina</taxon>
        <taxon>Agaricomycetes</taxon>
        <taxon>Agaricomycetidae</taxon>
        <taxon>Atheliales</taxon>
        <taxon>Atheliaceae</taxon>
        <taxon>Piloderma</taxon>
    </lineage>
</organism>
<feature type="compositionally biased region" description="Basic and acidic residues" evidence="8">
    <location>
        <begin position="405"/>
        <end position="431"/>
    </location>
</feature>
<dbReference type="PIRSF" id="PIRSF017300">
    <property type="entry name" value="snoRNP_Mpp10"/>
    <property type="match status" value="1"/>
</dbReference>
<comment type="function">
    <text evidence="7">Involved in nucleolar processing of pre-18S ribosomal RNA.</text>
</comment>
<feature type="compositionally biased region" description="Acidic residues" evidence="8">
    <location>
        <begin position="274"/>
        <end position="283"/>
    </location>
</feature>
<dbReference type="GO" id="GO:0006364">
    <property type="term" value="P:rRNA processing"/>
    <property type="evidence" value="ECO:0007669"/>
    <property type="project" value="UniProtKB-KW"/>
</dbReference>
<dbReference type="PANTHER" id="PTHR17039">
    <property type="entry name" value="U3 SMALL NUCLEOLAR RIBONUCLEOPROTEIN PROTEIN MPP10"/>
    <property type="match status" value="1"/>
</dbReference>
<dbReference type="HOGENOM" id="CLU_011271_2_0_1"/>
<dbReference type="GO" id="GO:0032040">
    <property type="term" value="C:small-subunit processome"/>
    <property type="evidence" value="ECO:0007669"/>
    <property type="project" value="TreeGrafter"/>
</dbReference>
<keyword evidence="3 7" id="KW-0698">rRNA processing</keyword>
<feature type="compositionally biased region" description="Acidic residues" evidence="8">
    <location>
        <begin position="167"/>
        <end position="205"/>
    </location>
</feature>
<evidence type="ECO:0000256" key="5">
    <source>
        <dbReference type="ARBA" id="ARBA00023274"/>
    </source>
</evidence>
<evidence type="ECO:0000256" key="4">
    <source>
        <dbReference type="ARBA" id="ARBA00023242"/>
    </source>
</evidence>
<name>A0A0C3FZT0_PILCF</name>
<proteinExistence type="inferred from homology"/>